<gene>
    <name evidence="1" type="ORF">BECKLFY1418C_GA0070996_105612</name>
</gene>
<dbReference type="AlphaFoldDB" id="A0A450WQH3"/>
<protein>
    <submittedName>
        <fullName evidence="1">Uncharacterized protein</fullName>
    </submittedName>
</protein>
<organism evidence="1">
    <name type="scientific">Candidatus Kentrum sp. LFY</name>
    <dbReference type="NCBI Taxonomy" id="2126342"/>
    <lineage>
        <taxon>Bacteria</taxon>
        <taxon>Pseudomonadati</taxon>
        <taxon>Pseudomonadota</taxon>
        <taxon>Gammaproteobacteria</taxon>
        <taxon>Candidatus Kentrum</taxon>
    </lineage>
</organism>
<dbReference type="EMBL" id="CAADFN010000056">
    <property type="protein sequence ID" value="VFK19306.1"/>
    <property type="molecule type" value="Genomic_DNA"/>
</dbReference>
<proteinExistence type="predicted"/>
<evidence type="ECO:0000313" key="1">
    <source>
        <dbReference type="EMBL" id="VFK19306.1"/>
    </source>
</evidence>
<reference evidence="1" key="1">
    <citation type="submission" date="2019-02" db="EMBL/GenBank/DDBJ databases">
        <authorList>
            <person name="Gruber-Vodicka R. H."/>
            <person name="Seah K. B. B."/>
        </authorList>
    </citation>
    <scope>NUCLEOTIDE SEQUENCE</scope>
    <source>
        <strain evidence="1">BECK_BY7</strain>
    </source>
</reference>
<sequence length="55" mass="6462">MPYQSIDTSLSPEDVKVIQGCLRCHPILYQEAVLIDLTVRLRGRWDKCRSLTKEW</sequence>
<accession>A0A450WQH3</accession>
<name>A0A450WQH3_9GAMM</name>